<dbReference type="Proteomes" id="UP000683507">
    <property type="component" value="Chromosome"/>
</dbReference>
<dbReference type="InterPro" id="IPR007372">
    <property type="entry name" value="Lipid/polyisoprenoid-bd_YceI"/>
</dbReference>
<organism evidence="2 3">
    <name type="scientific">Parvicella tangerina</name>
    <dbReference type="NCBI Taxonomy" id="2829795"/>
    <lineage>
        <taxon>Bacteria</taxon>
        <taxon>Pseudomonadati</taxon>
        <taxon>Bacteroidota</taxon>
        <taxon>Flavobacteriia</taxon>
        <taxon>Flavobacteriales</taxon>
        <taxon>Parvicellaceae</taxon>
        <taxon>Parvicella</taxon>
    </lineage>
</organism>
<dbReference type="PANTHER" id="PTHR34406">
    <property type="entry name" value="PROTEIN YCEI"/>
    <property type="match status" value="1"/>
</dbReference>
<evidence type="ECO:0000313" key="2">
    <source>
        <dbReference type="EMBL" id="CAG5076291.1"/>
    </source>
</evidence>
<reference evidence="2" key="1">
    <citation type="submission" date="2021-04" db="EMBL/GenBank/DDBJ databases">
        <authorList>
            <person name="Rodrigo-Torres L."/>
            <person name="Arahal R. D."/>
            <person name="Lucena T."/>
        </authorList>
    </citation>
    <scope>NUCLEOTIDE SEQUENCE</scope>
    <source>
        <strain evidence="2">AS29M-1</strain>
    </source>
</reference>
<feature type="domain" description="Lipid/polyisoprenoid-binding YceI-like" evidence="1">
    <location>
        <begin position="43"/>
        <end position="209"/>
    </location>
</feature>
<dbReference type="PROSITE" id="PS51257">
    <property type="entry name" value="PROKAR_LIPOPROTEIN"/>
    <property type="match status" value="1"/>
</dbReference>
<dbReference type="Pfam" id="PF04264">
    <property type="entry name" value="YceI"/>
    <property type="match status" value="1"/>
</dbReference>
<dbReference type="InterPro" id="IPR036761">
    <property type="entry name" value="TTHA0802/YceI-like_sf"/>
</dbReference>
<dbReference type="RefSeq" id="WP_258540292.1">
    <property type="nucleotide sequence ID" value="NZ_OU015584.1"/>
</dbReference>
<dbReference type="Gene3D" id="2.40.128.110">
    <property type="entry name" value="Lipid/polyisoprenoid-binding, YceI-like"/>
    <property type="match status" value="1"/>
</dbReference>
<evidence type="ECO:0000259" key="1">
    <source>
        <dbReference type="SMART" id="SM00867"/>
    </source>
</evidence>
<accession>A0A916N916</accession>
<dbReference type="SUPFAM" id="SSF101874">
    <property type="entry name" value="YceI-like"/>
    <property type="match status" value="1"/>
</dbReference>
<evidence type="ECO:0000313" key="3">
    <source>
        <dbReference type="Proteomes" id="UP000683507"/>
    </source>
</evidence>
<protein>
    <recommendedName>
        <fullName evidence="1">Lipid/polyisoprenoid-binding YceI-like domain-containing protein</fullName>
    </recommendedName>
</protein>
<gene>
    <name evidence="2" type="ORF">CRYO30217_00047</name>
</gene>
<dbReference type="SMART" id="SM00867">
    <property type="entry name" value="YceI"/>
    <property type="match status" value="1"/>
</dbReference>
<sequence>MKKFFYTVFAFAALTMVSCESQQEGEAEGVESENEAPASISGTYNTVDGSAITWKAKHYKDDEYVHVGTVPTAGNLVVDNNKIVGGEFNIDILNLDEEGDSEYNQMLEGHLQDSTFFNTAIYPTAKFTITGSEGNKVMGTLELIGIKTDVTLEGIAAFSEDEVTFEGSTTLDMLTFNMPFLIESEKATGDDKGQSPDPIIVVEVDMTFTK</sequence>
<proteinExistence type="predicted"/>
<dbReference type="EMBL" id="OU015584">
    <property type="protein sequence ID" value="CAG5076291.1"/>
    <property type="molecule type" value="Genomic_DNA"/>
</dbReference>
<name>A0A916N916_9FLAO</name>
<keyword evidence="3" id="KW-1185">Reference proteome</keyword>
<dbReference type="PANTHER" id="PTHR34406:SF1">
    <property type="entry name" value="PROTEIN YCEI"/>
    <property type="match status" value="1"/>
</dbReference>
<dbReference type="AlphaFoldDB" id="A0A916N916"/>
<dbReference type="KEGG" id="ptan:CRYO30217_00047"/>